<sequence length="127" mass="14817">MQEVTVRNLKLNSDDIDAISFTLGGQDKSKHEWNFTMMKLTDREQDFVETDIGFKYQIVLYGTKTPEIFEAIIGDLEYYVKNLIKINQEGLILKKCKKSEEIMKKLFKDKYLQSLTNGLVEIAKIKE</sequence>
<reference evidence="1" key="1">
    <citation type="submission" date="2020-04" db="EMBL/GenBank/DDBJ databases">
        <authorList>
            <person name="Chiriac C."/>
            <person name="Salcher M."/>
            <person name="Ghai R."/>
            <person name="Kavagutti S V."/>
        </authorList>
    </citation>
    <scope>NUCLEOTIDE SEQUENCE</scope>
</reference>
<accession>A0A6J5KT30</accession>
<protein>
    <submittedName>
        <fullName evidence="1">Uncharacterized protein</fullName>
    </submittedName>
</protein>
<organism evidence="1">
    <name type="scientific">uncultured Caudovirales phage</name>
    <dbReference type="NCBI Taxonomy" id="2100421"/>
    <lineage>
        <taxon>Viruses</taxon>
        <taxon>Duplodnaviria</taxon>
        <taxon>Heunggongvirae</taxon>
        <taxon>Uroviricota</taxon>
        <taxon>Caudoviricetes</taxon>
        <taxon>Peduoviridae</taxon>
        <taxon>Maltschvirus</taxon>
        <taxon>Maltschvirus maltsch</taxon>
    </lineage>
</organism>
<proteinExistence type="predicted"/>
<gene>
    <name evidence="1" type="ORF">UFOVP49_103</name>
</gene>
<name>A0A6J5KT30_9CAUD</name>
<dbReference type="EMBL" id="LR796178">
    <property type="protein sequence ID" value="CAB4124265.1"/>
    <property type="molecule type" value="Genomic_DNA"/>
</dbReference>
<evidence type="ECO:0000313" key="1">
    <source>
        <dbReference type="EMBL" id="CAB4124265.1"/>
    </source>
</evidence>